<protein>
    <submittedName>
        <fullName evidence="1">Uncharacterized protein</fullName>
    </submittedName>
</protein>
<dbReference type="Proteomes" id="UP000598174">
    <property type="component" value="Unassembled WGS sequence"/>
</dbReference>
<evidence type="ECO:0000313" key="1">
    <source>
        <dbReference type="EMBL" id="GIE12031.1"/>
    </source>
</evidence>
<dbReference type="EMBL" id="BOMM01000035">
    <property type="protein sequence ID" value="GIE12031.1"/>
    <property type="molecule type" value="Genomic_DNA"/>
</dbReference>
<evidence type="ECO:0000313" key="2">
    <source>
        <dbReference type="Proteomes" id="UP000598174"/>
    </source>
</evidence>
<keyword evidence="2" id="KW-1185">Reference proteome</keyword>
<proteinExistence type="predicted"/>
<name>A0A919M9Y9_9ACTN</name>
<organism evidence="1 2">
    <name type="scientific">Paractinoplanes ferrugineus</name>
    <dbReference type="NCBI Taxonomy" id="113564"/>
    <lineage>
        <taxon>Bacteria</taxon>
        <taxon>Bacillati</taxon>
        <taxon>Actinomycetota</taxon>
        <taxon>Actinomycetes</taxon>
        <taxon>Micromonosporales</taxon>
        <taxon>Micromonosporaceae</taxon>
        <taxon>Paractinoplanes</taxon>
    </lineage>
</organism>
<sequence>MIPTRALDYVRCGRSRRAGRLPGPPVPVPTALIFRGGRLLARQPRWATQEFAESDYRDGSGSLRLRIVHVEWASSVVRDGAVWLEAEAEEIDSAGHAAGRRQVLIRAERLPAPLARKRPRLRV</sequence>
<reference evidence="1" key="1">
    <citation type="submission" date="2021-01" db="EMBL/GenBank/DDBJ databases">
        <title>Whole genome shotgun sequence of Actinoplanes ferrugineus NBRC 15555.</title>
        <authorList>
            <person name="Komaki H."/>
            <person name="Tamura T."/>
        </authorList>
    </citation>
    <scope>NUCLEOTIDE SEQUENCE</scope>
    <source>
        <strain evidence="1">NBRC 15555</strain>
    </source>
</reference>
<gene>
    <name evidence="1" type="ORF">Afe05nite_38710</name>
</gene>
<comment type="caution">
    <text evidence="1">The sequence shown here is derived from an EMBL/GenBank/DDBJ whole genome shotgun (WGS) entry which is preliminary data.</text>
</comment>
<dbReference type="AlphaFoldDB" id="A0A919M9Y9"/>
<accession>A0A919M9Y9</accession>